<dbReference type="PROSITE" id="PS01124">
    <property type="entry name" value="HTH_ARAC_FAMILY_2"/>
    <property type="match status" value="1"/>
</dbReference>
<dbReference type="SMART" id="SM00342">
    <property type="entry name" value="HTH_ARAC"/>
    <property type="match status" value="1"/>
</dbReference>
<dbReference type="InterPro" id="IPR009057">
    <property type="entry name" value="Homeodomain-like_sf"/>
</dbReference>
<dbReference type="PROSITE" id="PS00041">
    <property type="entry name" value="HTH_ARAC_FAMILY_1"/>
    <property type="match status" value="1"/>
</dbReference>
<dbReference type="InterPro" id="IPR050204">
    <property type="entry name" value="AraC_XylS_family_regulators"/>
</dbReference>
<organism evidence="5 6">
    <name type="scientific">Burkholderia mayonis</name>
    <dbReference type="NCBI Taxonomy" id="1385591"/>
    <lineage>
        <taxon>Bacteria</taxon>
        <taxon>Pseudomonadati</taxon>
        <taxon>Pseudomonadota</taxon>
        <taxon>Betaproteobacteria</taxon>
        <taxon>Burkholderiales</taxon>
        <taxon>Burkholderiaceae</taxon>
        <taxon>Burkholderia</taxon>
        <taxon>pseudomallei group</taxon>
    </lineage>
</organism>
<feature type="domain" description="HTH araC/xylS-type" evidence="4">
    <location>
        <begin position="127"/>
        <end position="225"/>
    </location>
</feature>
<evidence type="ECO:0000313" key="6">
    <source>
        <dbReference type="Proteomes" id="UP000062519"/>
    </source>
</evidence>
<accession>A0A1B4FM73</accession>
<evidence type="ECO:0000256" key="3">
    <source>
        <dbReference type="ARBA" id="ARBA00023163"/>
    </source>
</evidence>
<keyword evidence="2" id="KW-0238">DNA-binding</keyword>
<evidence type="ECO:0000256" key="1">
    <source>
        <dbReference type="ARBA" id="ARBA00023015"/>
    </source>
</evidence>
<dbReference type="Pfam" id="PF12833">
    <property type="entry name" value="HTH_18"/>
    <property type="match status" value="1"/>
</dbReference>
<evidence type="ECO:0000313" key="5">
    <source>
        <dbReference type="EMBL" id="AOJ04765.1"/>
    </source>
</evidence>
<dbReference type="GO" id="GO:0003700">
    <property type="term" value="F:DNA-binding transcription factor activity"/>
    <property type="evidence" value="ECO:0007669"/>
    <property type="project" value="InterPro"/>
</dbReference>
<dbReference type="InterPro" id="IPR018062">
    <property type="entry name" value="HTH_AraC-typ_CS"/>
</dbReference>
<dbReference type="GO" id="GO:0043565">
    <property type="term" value="F:sequence-specific DNA binding"/>
    <property type="evidence" value="ECO:0007669"/>
    <property type="project" value="InterPro"/>
</dbReference>
<name>A0A1B4FM73_9BURK</name>
<sequence>MFGRLSGQVRTRGLIHTVPGDCIAVTRDDASLCDAGAGTDIQSADFYAADFRTLYAEINALIDPPLPTPFCGEPIRVVQTSPEVIGMLELLAPVSRPALLSFLCVYCLGADRAYFSRLLHAAMAGDTEFVDFVDAHALNPWSVARFAEEFGLPPRKFNLLFVEKYGTSAKRWLVERRLAHAQHLLASTSMRILDIAHECGFSNHAHFTDSFRRRYRCNPTQYRLRMKQPTATVA</sequence>
<dbReference type="PANTHER" id="PTHR46796">
    <property type="entry name" value="HTH-TYPE TRANSCRIPTIONAL ACTIVATOR RHAS-RELATED"/>
    <property type="match status" value="1"/>
</dbReference>
<keyword evidence="1" id="KW-0805">Transcription regulation</keyword>
<keyword evidence="3" id="KW-0804">Transcription</keyword>
<dbReference type="InterPro" id="IPR018060">
    <property type="entry name" value="HTH_AraC"/>
</dbReference>
<dbReference type="InterPro" id="IPR020449">
    <property type="entry name" value="Tscrpt_reg_AraC-type_HTH"/>
</dbReference>
<dbReference type="AlphaFoldDB" id="A0A1B4FM73"/>
<gene>
    <name evidence="5" type="ORF">WS70_23665</name>
</gene>
<keyword evidence="6" id="KW-1185">Reference proteome</keyword>
<protein>
    <recommendedName>
        <fullName evidence="4">HTH araC/xylS-type domain-containing protein</fullName>
    </recommendedName>
</protein>
<dbReference type="PANTHER" id="PTHR46796:SF6">
    <property type="entry name" value="ARAC SUBFAMILY"/>
    <property type="match status" value="1"/>
</dbReference>
<dbReference type="PRINTS" id="PR00032">
    <property type="entry name" value="HTHARAC"/>
</dbReference>
<dbReference type="SUPFAM" id="SSF46689">
    <property type="entry name" value="Homeodomain-like"/>
    <property type="match status" value="1"/>
</dbReference>
<dbReference type="Gene3D" id="1.10.10.60">
    <property type="entry name" value="Homeodomain-like"/>
    <property type="match status" value="1"/>
</dbReference>
<dbReference type="KEGG" id="buu:WS70_23665"/>
<proteinExistence type="predicted"/>
<dbReference type="Proteomes" id="UP000062519">
    <property type="component" value="Chromosome 2"/>
</dbReference>
<evidence type="ECO:0000256" key="2">
    <source>
        <dbReference type="ARBA" id="ARBA00023125"/>
    </source>
</evidence>
<dbReference type="EMBL" id="CP013387">
    <property type="protein sequence ID" value="AOJ04765.1"/>
    <property type="molecule type" value="Genomic_DNA"/>
</dbReference>
<evidence type="ECO:0000259" key="4">
    <source>
        <dbReference type="PROSITE" id="PS01124"/>
    </source>
</evidence>
<reference evidence="5 6" key="1">
    <citation type="submission" date="2015-12" db="EMBL/GenBank/DDBJ databases">
        <title>Diversity of Burkholderia near neighbor genomes.</title>
        <authorList>
            <person name="Sahl J."/>
            <person name="Wagner D."/>
            <person name="Keim P."/>
        </authorList>
    </citation>
    <scope>NUCLEOTIDE SEQUENCE [LARGE SCALE GENOMIC DNA]</scope>
    <source>
        <strain evidence="5 6">BDU6</strain>
    </source>
</reference>